<dbReference type="Pfam" id="PF00672">
    <property type="entry name" value="HAMP"/>
    <property type="match status" value="1"/>
</dbReference>
<keyword evidence="19" id="KW-1185">Reference proteome</keyword>
<dbReference type="PROSITE" id="PS50109">
    <property type="entry name" value="HIS_KIN"/>
    <property type="match status" value="1"/>
</dbReference>
<keyword evidence="14 15" id="KW-0472">Membrane</keyword>
<evidence type="ECO:0000256" key="7">
    <source>
        <dbReference type="ARBA" id="ARBA00022679"/>
    </source>
</evidence>
<feature type="domain" description="Histidine kinase" evidence="16">
    <location>
        <begin position="245"/>
        <end position="461"/>
    </location>
</feature>
<dbReference type="STRING" id="1324314.BVG16_21895"/>
<feature type="transmembrane region" description="Helical" evidence="15">
    <location>
        <begin position="163"/>
        <end position="184"/>
    </location>
</feature>
<evidence type="ECO:0000256" key="9">
    <source>
        <dbReference type="ARBA" id="ARBA00022741"/>
    </source>
</evidence>
<dbReference type="AlphaFoldDB" id="A0A1T2X6N3"/>
<dbReference type="Pfam" id="PF02518">
    <property type="entry name" value="HATPase_c"/>
    <property type="match status" value="1"/>
</dbReference>
<dbReference type="OrthoDB" id="9813151at2"/>
<dbReference type="SMART" id="SM00388">
    <property type="entry name" value="HisKA"/>
    <property type="match status" value="1"/>
</dbReference>
<dbReference type="FunFam" id="1.10.287.130:FF:000001">
    <property type="entry name" value="Two-component sensor histidine kinase"/>
    <property type="match status" value="1"/>
</dbReference>
<keyword evidence="7" id="KW-0808">Transferase</keyword>
<keyword evidence="6" id="KW-0597">Phosphoprotein</keyword>
<evidence type="ECO:0000256" key="13">
    <source>
        <dbReference type="ARBA" id="ARBA00023012"/>
    </source>
</evidence>
<dbReference type="SMART" id="SM00387">
    <property type="entry name" value="HATPase_c"/>
    <property type="match status" value="1"/>
</dbReference>
<dbReference type="InterPro" id="IPR005467">
    <property type="entry name" value="His_kinase_dom"/>
</dbReference>
<dbReference type="GO" id="GO:0045121">
    <property type="term" value="C:membrane raft"/>
    <property type="evidence" value="ECO:0007669"/>
    <property type="project" value="UniProtKB-SubCell"/>
</dbReference>
<dbReference type="PRINTS" id="PR00344">
    <property type="entry name" value="BCTRLSENSOR"/>
</dbReference>
<dbReference type="Gene3D" id="1.10.287.130">
    <property type="match status" value="1"/>
</dbReference>
<evidence type="ECO:0000256" key="1">
    <source>
        <dbReference type="ARBA" id="ARBA00000085"/>
    </source>
</evidence>
<dbReference type="Proteomes" id="UP000190188">
    <property type="component" value="Unassembled WGS sequence"/>
</dbReference>
<evidence type="ECO:0000256" key="15">
    <source>
        <dbReference type="SAM" id="Phobius"/>
    </source>
</evidence>
<keyword evidence="8 15" id="KW-0812">Transmembrane</keyword>
<dbReference type="InterPro" id="IPR050398">
    <property type="entry name" value="HssS/ArlS-like"/>
</dbReference>
<keyword evidence="12 15" id="KW-1133">Transmembrane helix</keyword>
<dbReference type="PANTHER" id="PTHR45528">
    <property type="entry name" value="SENSOR HISTIDINE KINASE CPXA"/>
    <property type="match status" value="1"/>
</dbReference>
<evidence type="ECO:0000256" key="10">
    <source>
        <dbReference type="ARBA" id="ARBA00022777"/>
    </source>
</evidence>
<keyword evidence="13" id="KW-0902">Two-component regulatory system</keyword>
<dbReference type="InterPro" id="IPR036097">
    <property type="entry name" value="HisK_dim/P_sf"/>
</dbReference>
<comment type="caution">
    <text evidence="18">The sequence shown here is derived from an EMBL/GenBank/DDBJ whole genome shotgun (WGS) entry which is preliminary data.</text>
</comment>
<dbReference type="InterPro" id="IPR004358">
    <property type="entry name" value="Sig_transdc_His_kin-like_C"/>
</dbReference>
<dbReference type="PROSITE" id="PS50885">
    <property type="entry name" value="HAMP"/>
    <property type="match status" value="1"/>
</dbReference>
<keyword evidence="10 18" id="KW-0418">Kinase</keyword>
<dbReference type="EC" id="2.7.13.3" evidence="4"/>
<dbReference type="Gene3D" id="6.10.340.10">
    <property type="match status" value="1"/>
</dbReference>
<evidence type="ECO:0000256" key="2">
    <source>
        <dbReference type="ARBA" id="ARBA00004314"/>
    </source>
</evidence>
<name>A0A1T2X6N3_9BACL</name>
<dbReference type="GO" id="GO:0005524">
    <property type="term" value="F:ATP binding"/>
    <property type="evidence" value="ECO:0007669"/>
    <property type="project" value="UniProtKB-KW"/>
</dbReference>
<dbReference type="SUPFAM" id="SSF158472">
    <property type="entry name" value="HAMP domain-like"/>
    <property type="match status" value="1"/>
</dbReference>
<evidence type="ECO:0000259" key="17">
    <source>
        <dbReference type="PROSITE" id="PS50885"/>
    </source>
</evidence>
<evidence type="ECO:0000256" key="11">
    <source>
        <dbReference type="ARBA" id="ARBA00022840"/>
    </source>
</evidence>
<dbReference type="CDD" id="cd06225">
    <property type="entry name" value="HAMP"/>
    <property type="match status" value="1"/>
</dbReference>
<dbReference type="SMART" id="SM00304">
    <property type="entry name" value="HAMP"/>
    <property type="match status" value="1"/>
</dbReference>
<dbReference type="GO" id="GO:0000155">
    <property type="term" value="F:phosphorelay sensor kinase activity"/>
    <property type="evidence" value="ECO:0007669"/>
    <property type="project" value="InterPro"/>
</dbReference>
<dbReference type="SUPFAM" id="SSF55874">
    <property type="entry name" value="ATPase domain of HSP90 chaperone/DNA topoisomerase II/histidine kinase"/>
    <property type="match status" value="1"/>
</dbReference>
<dbReference type="InterPro" id="IPR003661">
    <property type="entry name" value="HisK_dim/P_dom"/>
</dbReference>
<evidence type="ECO:0000256" key="3">
    <source>
        <dbReference type="ARBA" id="ARBA00004651"/>
    </source>
</evidence>
<dbReference type="SUPFAM" id="SSF47384">
    <property type="entry name" value="Homodimeric domain of signal transducing histidine kinase"/>
    <property type="match status" value="1"/>
</dbReference>
<dbReference type="CDD" id="cd16922">
    <property type="entry name" value="HATPase_EvgS-ArcB-TorS-like"/>
    <property type="match status" value="1"/>
</dbReference>
<keyword evidence="11" id="KW-0067">ATP-binding</keyword>
<feature type="transmembrane region" description="Helical" evidence="15">
    <location>
        <begin position="12"/>
        <end position="33"/>
    </location>
</feature>
<dbReference type="EMBL" id="MSZX01000009">
    <property type="protein sequence ID" value="OPA75253.1"/>
    <property type="molecule type" value="Genomic_DNA"/>
</dbReference>
<dbReference type="CDD" id="cd00082">
    <property type="entry name" value="HisKA"/>
    <property type="match status" value="1"/>
</dbReference>
<dbReference type="GO" id="GO:0005886">
    <property type="term" value="C:plasma membrane"/>
    <property type="evidence" value="ECO:0007669"/>
    <property type="project" value="UniProtKB-SubCell"/>
</dbReference>
<dbReference type="InterPro" id="IPR003594">
    <property type="entry name" value="HATPase_dom"/>
</dbReference>
<comment type="catalytic activity">
    <reaction evidence="1">
        <text>ATP + protein L-histidine = ADP + protein N-phospho-L-histidine.</text>
        <dbReference type="EC" id="2.7.13.3"/>
    </reaction>
</comment>
<comment type="subcellular location">
    <subcellularLocation>
        <location evidence="3">Cell membrane</location>
        <topology evidence="3">Multi-pass membrane protein</topology>
    </subcellularLocation>
    <subcellularLocation>
        <location evidence="2">Membrane raft</location>
        <topology evidence="2">Multi-pass membrane protein</topology>
    </subcellularLocation>
</comment>
<dbReference type="InterPro" id="IPR003660">
    <property type="entry name" value="HAMP_dom"/>
</dbReference>
<dbReference type="InterPro" id="IPR036890">
    <property type="entry name" value="HATPase_C_sf"/>
</dbReference>
<dbReference type="Gene3D" id="3.30.565.10">
    <property type="entry name" value="Histidine kinase-like ATPase, C-terminal domain"/>
    <property type="match status" value="1"/>
</dbReference>
<proteinExistence type="predicted"/>
<reference evidence="18 19" key="1">
    <citation type="submission" date="2017-01" db="EMBL/GenBank/DDBJ databases">
        <title>Genome analysis of Paenibacillus selenitrireducens ES3-24.</title>
        <authorList>
            <person name="Xu D."/>
            <person name="Yao R."/>
            <person name="Zheng S."/>
        </authorList>
    </citation>
    <scope>NUCLEOTIDE SEQUENCE [LARGE SCALE GENOMIC DNA]</scope>
    <source>
        <strain evidence="18 19">ES3-24</strain>
    </source>
</reference>
<organism evidence="18 19">
    <name type="scientific">Paenibacillus selenitireducens</name>
    <dbReference type="NCBI Taxonomy" id="1324314"/>
    <lineage>
        <taxon>Bacteria</taxon>
        <taxon>Bacillati</taxon>
        <taxon>Bacillota</taxon>
        <taxon>Bacilli</taxon>
        <taxon>Bacillales</taxon>
        <taxon>Paenibacillaceae</taxon>
        <taxon>Paenibacillus</taxon>
    </lineage>
</organism>
<dbReference type="PANTHER" id="PTHR45528:SF1">
    <property type="entry name" value="SENSOR HISTIDINE KINASE CPXA"/>
    <property type="match status" value="1"/>
</dbReference>
<sequence length="461" mass="52875">MKNNRIGVKLGLIIMSVFLVVLLTLGFVMNQLFTNFYYKEMKADVEELTAHFAMMASTHDASTDEMINTFAEFSNVSIFLLNTNGELLAHSGHHEVTDRAFVHPEDFKKLSEGVLMNEEHRDPSGTRYFVSAREVLVDQESPNYMYVLASTEAMDKSIANVRYLLILSGVGAFLLAIGITWFIAQLLSRPLIEMQQATRKISQGKLDTRLEIHSKDEVGSLAATINDLARDLQHYRDSRQEFFANISHELRTPLTYLEGYTQVLKEHLYETDEERDMYLHIVHEEALRMRYLVNDLFELAKMEEGKLELDLKPVDMVDIIHRTIQKVQYQAGEKGLALTFDHESHRPYIMADPQRMEQILFNLLENALRYTEKGNVDVHLDIIKQEVVLTVTDTGVGIPEDELPYIFERFYRVEKSRSRQYGGTGLGLAIVKQWVEKQGGSIQVSSKTNEGTCFEIRFPTS</sequence>
<keyword evidence="5" id="KW-1003">Cell membrane</keyword>
<feature type="domain" description="HAMP" evidence="17">
    <location>
        <begin position="185"/>
        <end position="237"/>
    </location>
</feature>
<evidence type="ECO:0000256" key="14">
    <source>
        <dbReference type="ARBA" id="ARBA00023136"/>
    </source>
</evidence>
<dbReference type="Pfam" id="PF00512">
    <property type="entry name" value="HisKA"/>
    <property type="match status" value="1"/>
</dbReference>
<evidence type="ECO:0000259" key="16">
    <source>
        <dbReference type="PROSITE" id="PS50109"/>
    </source>
</evidence>
<keyword evidence="9" id="KW-0547">Nucleotide-binding</keyword>
<accession>A0A1T2X6N3</accession>
<gene>
    <name evidence="18" type="ORF">BVG16_21895</name>
</gene>
<evidence type="ECO:0000313" key="18">
    <source>
        <dbReference type="EMBL" id="OPA75253.1"/>
    </source>
</evidence>
<evidence type="ECO:0000313" key="19">
    <source>
        <dbReference type="Proteomes" id="UP000190188"/>
    </source>
</evidence>
<dbReference type="FunFam" id="3.30.565.10:FF:000023">
    <property type="entry name" value="PAS domain-containing sensor histidine kinase"/>
    <property type="match status" value="1"/>
</dbReference>
<evidence type="ECO:0000256" key="4">
    <source>
        <dbReference type="ARBA" id="ARBA00012438"/>
    </source>
</evidence>
<evidence type="ECO:0000256" key="6">
    <source>
        <dbReference type="ARBA" id="ARBA00022553"/>
    </source>
</evidence>
<evidence type="ECO:0000256" key="12">
    <source>
        <dbReference type="ARBA" id="ARBA00022989"/>
    </source>
</evidence>
<protein>
    <recommendedName>
        <fullName evidence="4">histidine kinase</fullName>
        <ecNumber evidence="4">2.7.13.3</ecNumber>
    </recommendedName>
</protein>
<evidence type="ECO:0000256" key="5">
    <source>
        <dbReference type="ARBA" id="ARBA00022475"/>
    </source>
</evidence>
<evidence type="ECO:0000256" key="8">
    <source>
        <dbReference type="ARBA" id="ARBA00022692"/>
    </source>
</evidence>